<gene>
    <name evidence="1" type="ORF">M9H77_02401</name>
</gene>
<organism evidence="1 2">
    <name type="scientific">Catharanthus roseus</name>
    <name type="common">Madagascar periwinkle</name>
    <name type="synonym">Vinca rosea</name>
    <dbReference type="NCBI Taxonomy" id="4058"/>
    <lineage>
        <taxon>Eukaryota</taxon>
        <taxon>Viridiplantae</taxon>
        <taxon>Streptophyta</taxon>
        <taxon>Embryophyta</taxon>
        <taxon>Tracheophyta</taxon>
        <taxon>Spermatophyta</taxon>
        <taxon>Magnoliopsida</taxon>
        <taxon>eudicotyledons</taxon>
        <taxon>Gunneridae</taxon>
        <taxon>Pentapetalae</taxon>
        <taxon>asterids</taxon>
        <taxon>lamiids</taxon>
        <taxon>Gentianales</taxon>
        <taxon>Apocynaceae</taxon>
        <taxon>Rauvolfioideae</taxon>
        <taxon>Vinceae</taxon>
        <taxon>Catharanthinae</taxon>
        <taxon>Catharanthus</taxon>
    </lineage>
</organism>
<keyword evidence="2" id="KW-1185">Reference proteome</keyword>
<protein>
    <submittedName>
        <fullName evidence="1">Uncharacterized protein</fullName>
    </submittedName>
</protein>
<evidence type="ECO:0000313" key="2">
    <source>
        <dbReference type="Proteomes" id="UP001060085"/>
    </source>
</evidence>
<comment type="caution">
    <text evidence="1">The sequence shown here is derived from an EMBL/GenBank/DDBJ whole genome shotgun (WGS) entry which is preliminary data.</text>
</comment>
<sequence length="121" mass="14013">MSLILGDVNRLDTQEHQGIVTRTKAKLLKSHKDQIEQEKFQGLKYVETNNSQKVAKVEIMKPSMIEEFPKVNELPQARIEVEEIVVLNVKEEISNVEHCGLMRDKNIDKDSVEIEKKDRVE</sequence>
<dbReference type="EMBL" id="CM044701">
    <property type="protein sequence ID" value="KAI5681174.1"/>
    <property type="molecule type" value="Genomic_DNA"/>
</dbReference>
<name>A0ACC0C8E6_CATRO</name>
<reference evidence="2" key="1">
    <citation type="journal article" date="2023" name="Nat. Plants">
        <title>Single-cell RNA sequencing provides a high-resolution roadmap for understanding the multicellular compartmentation of specialized metabolism.</title>
        <authorList>
            <person name="Sun S."/>
            <person name="Shen X."/>
            <person name="Li Y."/>
            <person name="Li Y."/>
            <person name="Wang S."/>
            <person name="Li R."/>
            <person name="Zhang H."/>
            <person name="Shen G."/>
            <person name="Guo B."/>
            <person name="Wei J."/>
            <person name="Xu J."/>
            <person name="St-Pierre B."/>
            <person name="Chen S."/>
            <person name="Sun C."/>
        </authorList>
    </citation>
    <scope>NUCLEOTIDE SEQUENCE [LARGE SCALE GENOMIC DNA]</scope>
</reference>
<dbReference type="Proteomes" id="UP001060085">
    <property type="component" value="Linkage Group LG01"/>
</dbReference>
<evidence type="ECO:0000313" key="1">
    <source>
        <dbReference type="EMBL" id="KAI5681174.1"/>
    </source>
</evidence>
<accession>A0ACC0C8E6</accession>
<proteinExistence type="predicted"/>